<sequence>MKNRFKNIITFSVITAISMTFMSGCSSKTTSDDKNVINISAAASLKEPMEKIEKTYEANNKNIDIRVNYGASGSLMQQIENGAPCDIFISADTKQVEELSQKKLTEKETEMDFLKNRLVAIVSDNSEMENIESISNTDGKIAIGEPESVPAGKYAKEYLENIDLWNKLQSRFVFAKDVKEVYSWVSTGNAERGFVYYTDTVGKDNIKIIDEADELSEIIYPITVIKGNYSEDVKNLYTYITDDDSSVKVFRECGYTVIE</sequence>
<dbReference type="PANTHER" id="PTHR30632">
    <property type="entry name" value="MOLYBDATE-BINDING PERIPLASMIC PROTEIN"/>
    <property type="match status" value="1"/>
</dbReference>
<dbReference type="PIRSF" id="PIRSF004846">
    <property type="entry name" value="ModA"/>
    <property type="match status" value="1"/>
</dbReference>
<dbReference type="PROSITE" id="PS51257">
    <property type="entry name" value="PROKAR_LIPOPROTEIN"/>
    <property type="match status" value="1"/>
</dbReference>
<keyword evidence="7" id="KW-1185">Reference proteome</keyword>
<evidence type="ECO:0000256" key="2">
    <source>
        <dbReference type="ARBA" id="ARBA00022505"/>
    </source>
</evidence>
<evidence type="ECO:0000256" key="5">
    <source>
        <dbReference type="PIRSR" id="PIRSR004846-1"/>
    </source>
</evidence>
<evidence type="ECO:0000256" key="1">
    <source>
        <dbReference type="ARBA" id="ARBA00009175"/>
    </source>
</evidence>
<feature type="binding site" evidence="5">
    <location>
        <position position="178"/>
    </location>
    <ligand>
        <name>molybdate</name>
        <dbReference type="ChEBI" id="CHEBI:36264"/>
    </ligand>
</feature>
<dbReference type="GO" id="GO:0015689">
    <property type="term" value="P:molybdate ion transport"/>
    <property type="evidence" value="ECO:0007669"/>
    <property type="project" value="InterPro"/>
</dbReference>
<feature type="binding site" evidence="5">
    <location>
        <position position="44"/>
    </location>
    <ligand>
        <name>molybdate</name>
        <dbReference type="ChEBI" id="CHEBI:36264"/>
    </ligand>
</feature>
<dbReference type="AlphaFoldDB" id="A0A544QYS2"/>
<dbReference type="OrthoDB" id="9785015at2"/>
<gene>
    <name evidence="6" type="primary">modA</name>
    <name evidence="6" type="ORF">EXD82_00645</name>
</gene>
<keyword evidence="4" id="KW-0732">Signal</keyword>
<dbReference type="GO" id="GO:1901359">
    <property type="term" value="F:tungstate binding"/>
    <property type="evidence" value="ECO:0007669"/>
    <property type="project" value="UniProtKB-ARBA"/>
</dbReference>
<feature type="binding site" evidence="5">
    <location>
        <position position="151"/>
    </location>
    <ligand>
        <name>molybdate</name>
        <dbReference type="ChEBI" id="CHEBI:36264"/>
    </ligand>
</feature>
<reference evidence="6 7" key="1">
    <citation type="submission" date="2019-02" db="EMBL/GenBank/DDBJ databases">
        <title>Peptostreptococcaceae bacterium ZHW00191 nov., a new bacterium isolated from the human gut.</title>
        <authorList>
            <person name="Zhou H.-W."/>
            <person name="Chen X.-J."/>
        </authorList>
    </citation>
    <scope>NUCLEOTIDE SEQUENCE [LARGE SCALE GENOMIC DNA]</scope>
    <source>
        <strain evidence="6 7">ZHW00191</strain>
    </source>
</reference>
<dbReference type="EMBL" id="SGJB01000001">
    <property type="protein sequence ID" value="TQQ85755.1"/>
    <property type="molecule type" value="Genomic_DNA"/>
</dbReference>
<protein>
    <submittedName>
        <fullName evidence="6">Molybdate ABC transporter substrate-binding protein</fullName>
    </submittedName>
</protein>
<dbReference type="FunFam" id="3.40.190.10:FF:000035">
    <property type="entry name" value="Molybdate ABC transporter substrate-binding protein"/>
    <property type="match status" value="1"/>
</dbReference>
<organism evidence="6 7">
    <name type="scientific">Peptacetobacter hominis</name>
    <dbReference type="NCBI Taxonomy" id="2743610"/>
    <lineage>
        <taxon>Bacteria</taxon>
        <taxon>Bacillati</taxon>
        <taxon>Bacillota</taxon>
        <taxon>Clostridia</taxon>
        <taxon>Peptostreptococcales</taxon>
        <taxon>Peptostreptococcaceae</taxon>
        <taxon>Peptacetobacter</taxon>
    </lineage>
</organism>
<evidence type="ECO:0000313" key="7">
    <source>
        <dbReference type="Proteomes" id="UP000317863"/>
    </source>
</evidence>
<accession>A0A544QYS2</accession>
<evidence type="ECO:0000256" key="3">
    <source>
        <dbReference type="ARBA" id="ARBA00022723"/>
    </source>
</evidence>
<keyword evidence="3 5" id="KW-0479">Metal-binding</keyword>
<dbReference type="Gene3D" id="3.40.190.10">
    <property type="entry name" value="Periplasmic binding protein-like II"/>
    <property type="match status" value="2"/>
</dbReference>
<dbReference type="InterPro" id="IPR005950">
    <property type="entry name" value="ModA"/>
</dbReference>
<evidence type="ECO:0000256" key="4">
    <source>
        <dbReference type="ARBA" id="ARBA00022729"/>
    </source>
</evidence>
<dbReference type="GO" id="GO:0046872">
    <property type="term" value="F:metal ion binding"/>
    <property type="evidence" value="ECO:0007669"/>
    <property type="project" value="UniProtKB-KW"/>
</dbReference>
<dbReference type="SUPFAM" id="SSF53850">
    <property type="entry name" value="Periplasmic binding protein-like II"/>
    <property type="match status" value="1"/>
</dbReference>
<keyword evidence="2 5" id="KW-0500">Molybdenum</keyword>
<dbReference type="NCBIfam" id="TIGR01256">
    <property type="entry name" value="modA"/>
    <property type="match status" value="1"/>
</dbReference>
<feature type="binding site" evidence="5">
    <location>
        <position position="196"/>
    </location>
    <ligand>
        <name>molybdate</name>
        <dbReference type="ChEBI" id="CHEBI:36264"/>
    </ligand>
</feature>
<dbReference type="RefSeq" id="WP_142534980.1">
    <property type="nucleotide sequence ID" value="NZ_SGJB01000001.1"/>
</dbReference>
<proteinExistence type="inferred from homology"/>
<dbReference type="Pfam" id="PF13531">
    <property type="entry name" value="SBP_bac_11"/>
    <property type="match status" value="1"/>
</dbReference>
<dbReference type="GO" id="GO:0030973">
    <property type="term" value="F:molybdate ion binding"/>
    <property type="evidence" value="ECO:0007669"/>
    <property type="project" value="TreeGrafter"/>
</dbReference>
<name>A0A544QYS2_9FIRM</name>
<dbReference type="Proteomes" id="UP000317863">
    <property type="component" value="Unassembled WGS sequence"/>
</dbReference>
<comment type="similarity">
    <text evidence="1">Belongs to the bacterial solute-binding protein ModA family.</text>
</comment>
<dbReference type="InterPro" id="IPR050682">
    <property type="entry name" value="ModA/WtpA"/>
</dbReference>
<feature type="binding site" evidence="5">
    <location>
        <position position="72"/>
    </location>
    <ligand>
        <name>molybdate</name>
        <dbReference type="ChEBI" id="CHEBI:36264"/>
    </ligand>
</feature>
<dbReference type="PANTHER" id="PTHR30632:SF0">
    <property type="entry name" value="SULFATE-BINDING PROTEIN"/>
    <property type="match status" value="1"/>
</dbReference>
<comment type="caution">
    <text evidence="6">The sequence shown here is derived from an EMBL/GenBank/DDBJ whole genome shotgun (WGS) entry which is preliminary data.</text>
</comment>
<evidence type="ECO:0000313" key="6">
    <source>
        <dbReference type="EMBL" id="TQQ85755.1"/>
    </source>
</evidence>